<accession>A0A3E1EWD9</accession>
<proteinExistence type="predicted"/>
<feature type="transmembrane region" description="Helical" evidence="1">
    <location>
        <begin position="59"/>
        <end position="76"/>
    </location>
</feature>
<comment type="caution">
    <text evidence="2">The sequence shown here is derived from an EMBL/GenBank/DDBJ whole genome shotgun (WGS) entry which is preliminary data.</text>
</comment>
<keyword evidence="1" id="KW-1133">Transmembrane helix</keyword>
<evidence type="ECO:0000313" key="3">
    <source>
        <dbReference type="Proteomes" id="UP000257127"/>
    </source>
</evidence>
<keyword evidence="1" id="KW-0472">Membrane</keyword>
<evidence type="ECO:0000313" key="2">
    <source>
        <dbReference type="EMBL" id="RFC53869.1"/>
    </source>
</evidence>
<dbReference type="OrthoDB" id="1467830at2"/>
<protein>
    <submittedName>
        <fullName evidence="2">Uncharacterized protein</fullName>
    </submittedName>
</protein>
<dbReference type="EMBL" id="QURB01000006">
    <property type="protein sequence ID" value="RFC53869.1"/>
    <property type="molecule type" value="Genomic_DNA"/>
</dbReference>
<keyword evidence="3" id="KW-1185">Reference proteome</keyword>
<reference evidence="2 3" key="1">
    <citation type="submission" date="2018-08" db="EMBL/GenBank/DDBJ databases">
        <title>The draft genome squence of Brumimicrobium sp. N62.</title>
        <authorList>
            <person name="Du Z.-J."/>
            <person name="Luo H.-R."/>
        </authorList>
    </citation>
    <scope>NUCLEOTIDE SEQUENCE [LARGE SCALE GENOMIC DNA]</scope>
    <source>
        <strain evidence="2 3">N62</strain>
    </source>
</reference>
<gene>
    <name evidence="2" type="ORF">DXU93_09985</name>
</gene>
<keyword evidence="1" id="KW-0812">Transmembrane</keyword>
<organism evidence="2 3">
    <name type="scientific">Brumimicrobium aurantiacum</name>
    <dbReference type="NCBI Taxonomy" id="1737063"/>
    <lineage>
        <taxon>Bacteria</taxon>
        <taxon>Pseudomonadati</taxon>
        <taxon>Bacteroidota</taxon>
        <taxon>Flavobacteriia</taxon>
        <taxon>Flavobacteriales</taxon>
        <taxon>Crocinitomicaceae</taxon>
        <taxon>Brumimicrobium</taxon>
    </lineage>
</organism>
<dbReference type="RefSeq" id="WP_116881150.1">
    <property type="nucleotide sequence ID" value="NZ_QURB01000006.1"/>
</dbReference>
<dbReference type="Proteomes" id="UP000257127">
    <property type="component" value="Unassembled WGS sequence"/>
</dbReference>
<dbReference type="AlphaFoldDB" id="A0A3E1EWD9"/>
<feature type="transmembrane region" description="Helical" evidence="1">
    <location>
        <begin position="83"/>
        <end position="103"/>
    </location>
</feature>
<feature type="transmembrane region" description="Helical" evidence="1">
    <location>
        <begin position="16"/>
        <end position="35"/>
    </location>
</feature>
<name>A0A3E1EWD9_9FLAO</name>
<evidence type="ECO:0000256" key="1">
    <source>
        <dbReference type="SAM" id="Phobius"/>
    </source>
</evidence>
<sequence>MGVIDNLGKKLDSRPMGIVFGLVLPVFGFVIFWQWKHGARSFDELYHFLAASPNNRNDLLVFSVIPNLLLFYLTNFRWRWDKFTTGLVGVTIILSVVVASLILL</sequence>